<evidence type="ECO:0000256" key="5">
    <source>
        <dbReference type="SAM" id="Coils"/>
    </source>
</evidence>
<feature type="region of interest" description="Disordered" evidence="6">
    <location>
        <begin position="163"/>
        <end position="196"/>
    </location>
</feature>
<keyword evidence="3" id="KW-0862">Zinc</keyword>
<dbReference type="PANTHER" id="PTHR25462:SF305">
    <property type="entry name" value="RING-TYPE DOMAIN-CONTAINING PROTEIN"/>
    <property type="match status" value="1"/>
</dbReference>
<dbReference type="InterPro" id="IPR001841">
    <property type="entry name" value="Znf_RING"/>
</dbReference>
<dbReference type="Gene3D" id="3.30.160.60">
    <property type="entry name" value="Classic Zinc Finger"/>
    <property type="match status" value="1"/>
</dbReference>
<dbReference type="InterPro" id="IPR047153">
    <property type="entry name" value="TRIM45/56/19-like"/>
</dbReference>
<feature type="compositionally biased region" description="Low complexity" evidence="6">
    <location>
        <begin position="164"/>
        <end position="182"/>
    </location>
</feature>
<dbReference type="InterPro" id="IPR018957">
    <property type="entry name" value="Znf_C3HC4_RING-type"/>
</dbReference>
<dbReference type="InterPro" id="IPR000315">
    <property type="entry name" value="Znf_B-box"/>
</dbReference>
<evidence type="ECO:0000256" key="2">
    <source>
        <dbReference type="ARBA" id="ARBA00022771"/>
    </source>
</evidence>
<comment type="caution">
    <text evidence="9">The sequence shown here is derived from an EMBL/GenBank/DDBJ whole genome shotgun (WGS) entry which is preliminary data.</text>
</comment>
<dbReference type="InterPro" id="IPR017907">
    <property type="entry name" value="Znf_RING_CS"/>
</dbReference>
<organism evidence="9 10">
    <name type="scientific">Fasciola gigantica</name>
    <name type="common">Giant liver fluke</name>
    <dbReference type="NCBI Taxonomy" id="46835"/>
    <lineage>
        <taxon>Eukaryota</taxon>
        <taxon>Metazoa</taxon>
        <taxon>Spiralia</taxon>
        <taxon>Lophotrochozoa</taxon>
        <taxon>Platyhelminthes</taxon>
        <taxon>Trematoda</taxon>
        <taxon>Digenea</taxon>
        <taxon>Plagiorchiida</taxon>
        <taxon>Echinostomata</taxon>
        <taxon>Echinostomatoidea</taxon>
        <taxon>Fasciolidae</taxon>
        <taxon>Fasciola</taxon>
    </lineage>
</organism>
<dbReference type="SMART" id="SM00184">
    <property type="entry name" value="RING"/>
    <property type="match status" value="2"/>
</dbReference>
<dbReference type="Proteomes" id="UP000316759">
    <property type="component" value="Unassembled WGS sequence"/>
</dbReference>
<feature type="compositionally biased region" description="Low complexity" evidence="6">
    <location>
        <begin position="1"/>
        <end position="12"/>
    </location>
</feature>
<reference evidence="9 10" key="1">
    <citation type="submission" date="2019-04" db="EMBL/GenBank/DDBJ databases">
        <title>Annotation for the trematode Fasciola gigantica.</title>
        <authorList>
            <person name="Choi Y.-J."/>
        </authorList>
    </citation>
    <scope>NUCLEOTIDE SEQUENCE [LARGE SCALE GENOMIC DNA]</scope>
    <source>
        <strain evidence="9">Uganda_cow_1</strain>
    </source>
</reference>
<proteinExistence type="predicted"/>
<feature type="domain" description="RING-type" evidence="7">
    <location>
        <begin position="84"/>
        <end position="133"/>
    </location>
</feature>
<dbReference type="EMBL" id="SUNJ01013154">
    <property type="protein sequence ID" value="TPP57480.1"/>
    <property type="molecule type" value="Genomic_DNA"/>
</dbReference>
<dbReference type="CDD" id="cd19756">
    <property type="entry name" value="Bbox2"/>
    <property type="match status" value="1"/>
</dbReference>
<dbReference type="Gene3D" id="3.30.40.10">
    <property type="entry name" value="Zinc/RING finger domain, C3HC4 (zinc finger)"/>
    <property type="match status" value="1"/>
</dbReference>
<feature type="region of interest" description="Disordered" evidence="6">
    <location>
        <begin position="1"/>
        <end position="57"/>
    </location>
</feature>
<dbReference type="PANTHER" id="PTHR25462">
    <property type="entry name" value="BONUS, ISOFORM C-RELATED"/>
    <property type="match status" value="1"/>
</dbReference>
<dbReference type="SUPFAM" id="SSF57850">
    <property type="entry name" value="RING/U-box"/>
    <property type="match status" value="1"/>
</dbReference>
<dbReference type="PROSITE" id="PS50119">
    <property type="entry name" value="ZF_BBOX"/>
    <property type="match status" value="1"/>
</dbReference>
<accession>A0A504YHU4</accession>
<evidence type="ECO:0000256" key="3">
    <source>
        <dbReference type="ARBA" id="ARBA00022833"/>
    </source>
</evidence>
<sequence>MPGDGRQSAYQYRSRRRRTNYDDDDDTSGKGSTDISTNTTPETAPIRTGPESPNLSTSKAMSEAFFGTVAGRLAQEIHDEFLVCKICFESYTNPKCLACLHTFCASCIERHISAEVTYNKYTDYKDFTCPLCRKRTQLPLGGVKRLPDNFLISGLTELVMRQRTSSNSSSSITLTSTTNLRGPGDGPDPGRHSGTLLGEEYDSVQQLPQLSKRGGSFGECEICSQVGGRDRGKSSEPSTKPVNQSDTGHRSSSAHLSNAPQATAKCLDCNKLLCEDCVQRHRDTRVTKDHATFDLQSGRDIECKEHPGEPVRFYCEECSACICVLCTFNEHREHEVTSFGEAVSSMRTTLSSTVEHTQQRMIHCQLRLNAISEVADLVQSLERQIRETTEHFIELVQKQEQELLHDLHDFVGIKTMESIEKHTEQEQQLQMADLICKEASQYLEGQEIDMLLAKTDMYQKLEQLGQLNLDDSEVEQIPGEVYFRPGSIQLGFLTNDPSVPSTEHYEYMHMTLSSSQSSIELANRPCVNTTSCQTDIGLLEKYVQSLRPEESKTTRSRACNTEMAATVDKETNTRPRGINTTISFTDVQSTANSEEFLSQLEASKLDFQSMDNLTRARIRRKLREHCNTFDASNGMPDCLNGDGKRTPKGTSDYITRRYSSIDKHH</sequence>
<name>A0A504YHU4_FASGI</name>
<keyword evidence="2 4" id="KW-0863">Zinc-finger</keyword>
<dbReference type="SUPFAM" id="SSF57845">
    <property type="entry name" value="B-box zinc-binding domain"/>
    <property type="match status" value="1"/>
</dbReference>
<keyword evidence="10" id="KW-1185">Reference proteome</keyword>
<evidence type="ECO:0000259" key="8">
    <source>
        <dbReference type="PROSITE" id="PS50119"/>
    </source>
</evidence>
<feature type="coiled-coil region" evidence="5">
    <location>
        <begin position="371"/>
        <end position="398"/>
    </location>
</feature>
<dbReference type="PROSITE" id="PS00518">
    <property type="entry name" value="ZF_RING_1"/>
    <property type="match status" value="1"/>
</dbReference>
<keyword evidence="1" id="KW-0479">Metal-binding</keyword>
<evidence type="ECO:0000256" key="6">
    <source>
        <dbReference type="SAM" id="MobiDB-lite"/>
    </source>
</evidence>
<evidence type="ECO:0000313" key="9">
    <source>
        <dbReference type="EMBL" id="TPP57480.1"/>
    </source>
</evidence>
<evidence type="ECO:0000259" key="7">
    <source>
        <dbReference type="PROSITE" id="PS50089"/>
    </source>
</evidence>
<feature type="region of interest" description="Disordered" evidence="6">
    <location>
        <begin position="225"/>
        <end position="257"/>
    </location>
</feature>
<dbReference type="OrthoDB" id="342730at2759"/>
<dbReference type="PROSITE" id="PS50089">
    <property type="entry name" value="ZF_RING_2"/>
    <property type="match status" value="1"/>
</dbReference>
<feature type="domain" description="B box-type" evidence="8">
    <location>
        <begin position="298"/>
        <end position="339"/>
    </location>
</feature>
<evidence type="ECO:0000256" key="4">
    <source>
        <dbReference type="PROSITE-ProRule" id="PRU00024"/>
    </source>
</evidence>
<dbReference type="Pfam" id="PF00097">
    <property type="entry name" value="zf-C3HC4"/>
    <property type="match status" value="1"/>
</dbReference>
<dbReference type="SMART" id="SM00336">
    <property type="entry name" value="BBOX"/>
    <property type="match status" value="2"/>
</dbReference>
<dbReference type="InterPro" id="IPR013083">
    <property type="entry name" value="Znf_RING/FYVE/PHD"/>
</dbReference>
<feature type="region of interest" description="Disordered" evidence="6">
    <location>
        <begin position="633"/>
        <end position="652"/>
    </location>
</feature>
<dbReference type="STRING" id="46835.A0A504YHU4"/>
<dbReference type="GO" id="GO:0061630">
    <property type="term" value="F:ubiquitin protein ligase activity"/>
    <property type="evidence" value="ECO:0007669"/>
    <property type="project" value="TreeGrafter"/>
</dbReference>
<dbReference type="GO" id="GO:0008270">
    <property type="term" value="F:zinc ion binding"/>
    <property type="evidence" value="ECO:0007669"/>
    <property type="project" value="UniProtKB-KW"/>
</dbReference>
<evidence type="ECO:0000313" key="10">
    <source>
        <dbReference type="Proteomes" id="UP000316759"/>
    </source>
</evidence>
<dbReference type="Pfam" id="PF00643">
    <property type="entry name" value="zf-B_box"/>
    <property type="match status" value="1"/>
</dbReference>
<gene>
    <name evidence="9" type="ORF">FGIG_00983</name>
</gene>
<protein>
    <submittedName>
        <fullName evidence="9">Tripartite motif-containing protein 2</fullName>
    </submittedName>
</protein>
<dbReference type="GO" id="GO:0005654">
    <property type="term" value="C:nucleoplasm"/>
    <property type="evidence" value="ECO:0007669"/>
    <property type="project" value="TreeGrafter"/>
</dbReference>
<dbReference type="AlphaFoldDB" id="A0A504YHU4"/>
<keyword evidence="5" id="KW-0175">Coiled coil</keyword>
<feature type="compositionally biased region" description="Polar residues" evidence="6">
    <location>
        <begin position="235"/>
        <end position="257"/>
    </location>
</feature>
<evidence type="ECO:0000256" key="1">
    <source>
        <dbReference type="ARBA" id="ARBA00022723"/>
    </source>
</evidence>